<gene>
    <name evidence="9" type="ORF">WJX81_004419</name>
</gene>
<dbReference type="SUPFAM" id="SSF140984">
    <property type="entry name" value="PTPA-like"/>
    <property type="match status" value="1"/>
</dbReference>
<dbReference type="FunFam" id="1.20.120.1150:FF:000002">
    <property type="entry name" value="Serine/threonine-protein phosphatase 2A activator"/>
    <property type="match status" value="1"/>
</dbReference>
<comment type="caution">
    <text evidence="9">The sequence shown here is derived from an EMBL/GenBank/DDBJ whole genome shotgun (WGS) entry which is preliminary data.</text>
</comment>
<dbReference type="GO" id="GO:0008160">
    <property type="term" value="F:protein tyrosine phosphatase activator activity"/>
    <property type="evidence" value="ECO:0007669"/>
    <property type="project" value="TreeGrafter"/>
</dbReference>
<evidence type="ECO:0000256" key="3">
    <source>
        <dbReference type="ARBA" id="ARBA00011019"/>
    </source>
</evidence>
<dbReference type="Gene3D" id="1.20.120.1150">
    <property type="match status" value="1"/>
</dbReference>
<proteinExistence type="inferred from homology"/>
<accession>A0AAW1QXA5</accession>
<keyword evidence="6 7" id="KW-0413">Isomerase</keyword>
<dbReference type="GO" id="GO:0005737">
    <property type="term" value="C:cytoplasm"/>
    <property type="evidence" value="ECO:0007669"/>
    <property type="project" value="UniProtKB-SubCell"/>
</dbReference>
<name>A0AAW1QXA5_9CHLO</name>
<evidence type="ECO:0000256" key="6">
    <source>
        <dbReference type="ARBA" id="ARBA00023235"/>
    </source>
</evidence>
<evidence type="ECO:0000256" key="2">
    <source>
        <dbReference type="ARBA" id="ARBA00004496"/>
    </source>
</evidence>
<evidence type="ECO:0000313" key="10">
    <source>
        <dbReference type="Proteomes" id="UP001445335"/>
    </source>
</evidence>
<evidence type="ECO:0000256" key="1">
    <source>
        <dbReference type="ARBA" id="ARBA00000971"/>
    </source>
</evidence>
<dbReference type="AlphaFoldDB" id="A0AAW1QXA5"/>
<dbReference type="Proteomes" id="UP001445335">
    <property type="component" value="Unassembled WGS sequence"/>
</dbReference>
<feature type="region of interest" description="Disordered" evidence="8">
    <location>
        <begin position="1"/>
        <end position="26"/>
    </location>
</feature>
<dbReference type="GO" id="GO:0007052">
    <property type="term" value="P:mitotic spindle organization"/>
    <property type="evidence" value="ECO:0007669"/>
    <property type="project" value="TreeGrafter"/>
</dbReference>
<comment type="subcellular location">
    <subcellularLocation>
        <location evidence="2 7">Cytoplasm</location>
    </subcellularLocation>
</comment>
<dbReference type="PIRSF" id="PIRSF016325">
    <property type="entry name" value="Phstyr_phstse_ac"/>
    <property type="match status" value="1"/>
</dbReference>
<evidence type="ECO:0000313" key="9">
    <source>
        <dbReference type="EMBL" id="KAK9826111.1"/>
    </source>
</evidence>
<keyword evidence="5 7" id="KW-0697">Rotamase</keyword>
<evidence type="ECO:0000256" key="4">
    <source>
        <dbReference type="ARBA" id="ARBA00022490"/>
    </source>
</evidence>
<dbReference type="InterPro" id="IPR037218">
    <property type="entry name" value="PTPA_sf"/>
</dbReference>
<evidence type="ECO:0000256" key="5">
    <source>
        <dbReference type="ARBA" id="ARBA00023110"/>
    </source>
</evidence>
<protein>
    <recommendedName>
        <fullName evidence="7">Serine/threonine-protein phosphatase 2A activator</fullName>
        <ecNumber evidence="7">5.2.1.8</ecNumber>
    </recommendedName>
    <alternativeName>
        <fullName evidence="7">Phosphotyrosyl phosphatase activator</fullName>
    </alternativeName>
</protein>
<dbReference type="PANTHER" id="PTHR10012:SF0">
    <property type="entry name" value="SERINE_THREONINE-PROTEIN PHOSPHATASE 2A ACTIVATOR"/>
    <property type="match status" value="1"/>
</dbReference>
<dbReference type="GO" id="GO:0005634">
    <property type="term" value="C:nucleus"/>
    <property type="evidence" value="ECO:0007669"/>
    <property type="project" value="TreeGrafter"/>
</dbReference>
<dbReference type="GO" id="GO:0000159">
    <property type="term" value="C:protein phosphatase type 2A complex"/>
    <property type="evidence" value="ECO:0007669"/>
    <property type="project" value="TreeGrafter"/>
</dbReference>
<dbReference type="Pfam" id="PF03095">
    <property type="entry name" value="PTPA"/>
    <property type="match status" value="1"/>
</dbReference>
<comment type="catalytic activity">
    <reaction evidence="1 7">
        <text>[protein]-peptidylproline (omega=180) = [protein]-peptidylproline (omega=0)</text>
        <dbReference type="Rhea" id="RHEA:16237"/>
        <dbReference type="Rhea" id="RHEA-COMP:10747"/>
        <dbReference type="Rhea" id="RHEA-COMP:10748"/>
        <dbReference type="ChEBI" id="CHEBI:83833"/>
        <dbReference type="ChEBI" id="CHEBI:83834"/>
        <dbReference type="EC" id="5.2.1.8"/>
    </reaction>
</comment>
<evidence type="ECO:0000256" key="8">
    <source>
        <dbReference type="SAM" id="MobiDB-lite"/>
    </source>
</evidence>
<dbReference type="GO" id="GO:0003755">
    <property type="term" value="F:peptidyl-prolyl cis-trans isomerase activity"/>
    <property type="evidence" value="ECO:0007669"/>
    <property type="project" value="UniProtKB-KW"/>
</dbReference>
<dbReference type="PANTHER" id="PTHR10012">
    <property type="entry name" value="SERINE/THREONINE-PROTEIN PHOSPHATASE 2A REGULATORY SUBUNIT B"/>
    <property type="match status" value="1"/>
</dbReference>
<comment type="similarity">
    <text evidence="3 7">Belongs to the PTPA-type PPIase family.</text>
</comment>
<dbReference type="InterPro" id="IPR004327">
    <property type="entry name" value="Phstyr_phstse_ac"/>
</dbReference>
<keyword evidence="10" id="KW-1185">Reference proteome</keyword>
<dbReference type="EC" id="5.2.1.8" evidence="7"/>
<comment type="function">
    <text evidence="7">PPIases accelerate the folding of proteins. It catalyzes the cis-trans isomerization of proline imidic peptide bonds in oligopeptides.</text>
</comment>
<dbReference type="CDD" id="cd04087">
    <property type="entry name" value="PTPA"/>
    <property type="match status" value="1"/>
</dbReference>
<keyword evidence="4 7" id="KW-0963">Cytoplasm</keyword>
<dbReference type="InterPro" id="IPR043170">
    <property type="entry name" value="PTPA_C_lid"/>
</dbReference>
<reference evidence="9 10" key="1">
    <citation type="journal article" date="2024" name="Nat. Commun.">
        <title>Phylogenomics reveals the evolutionary origins of lichenization in chlorophyte algae.</title>
        <authorList>
            <person name="Puginier C."/>
            <person name="Libourel C."/>
            <person name="Otte J."/>
            <person name="Skaloud P."/>
            <person name="Haon M."/>
            <person name="Grisel S."/>
            <person name="Petersen M."/>
            <person name="Berrin J.G."/>
            <person name="Delaux P.M."/>
            <person name="Dal Grande F."/>
            <person name="Keller J."/>
        </authorList>
    </citation>
    <scope>NUCLEOTIDE SEQUENCE [LARGE SCALE GENOMIC DNA]</scope>
    <source>
        <strain evidence="9 10">SAG 245.80</strain>
    </source>
</reference>
<evidence type="ECO:0000256" key="7">
    <source>
        <dbReference type="RuleBase" id="RU361210"/>
    </source>
</evidence>
<dbReference type="EMBL" id="JALJOU010000068">
    <property type="protein sequence ID" value="KAK9826111.1"/>
    <property type="molecule type" value="Genomic_DNA"/>
</dbReference>
<sequence length="321" mass="34994">MDPDVTAVPHMPSAAAQLPPPLPRPAAQAQTRITDGQALQRFLSSQAARNFMGFLLALNEAVRGKAASDPCHVSPAVEALLEMLATLSRWVDEVPPSQQSLRYGNPAYRVWAARVAGAAEELLAPVLGPALQAYAAELAAYLPGSFGNAQRIDYGTGHETAFAALLYCLANAGAVSEEDRQALVTRVFAAYLTLMRKVQTTYWLEPAGSHGVWGLDDYQFLPFLWGAAQLIGHPHIRPRSIHSADTLEACSSDYLYLAAVRFVRHVKKGPLAETSPMLSDISGVPTWDKVNKGMIKMYQVEVLSKLPIMQHFIFCSLFGDF</sequence>
<organism evidence="9 10">
    <name type="scientific">Elliptochloris bilobata</name>
    <dbReference type="NCBI Taxonomy" id="381761"/>
    <lineage>
        <taxon>Eukaryota</taxon>
        <taxon>Viridiplantae</taxon>
        <taxon>Chlorophyta</taxon>
        <taxon>core chlorophytes</taxon>
        <taxon>Trebouxiophyceae</taxon>
        <taxon>Trebouxiophyceae incertae sedis</taxon>
        <taxon>Elliptochloris clade</taxon>
        <taxon>Elliptochloris</taxon>
    </lineage>
</organism>